<feature type="signal peptide" evidence="1">
    <location>
        <begin position="1"/>
        <end position="26"/>
    </location>
</feature>
<keyword evidence="1" id="KW-0732">Signal</keyword>
<feature type="chain" id="PRO_5040897475" evidence="1">
    <location>
        <begin position="27"/>
        <end position="165"/>
    </location>
</feature>
<proteinExistence type="predicted"/>
<keyword evidence="3" id="KW-1185">Reference proteome</keyword>
<sequence length="165" mass="16876">MQLRTFITTTSAVAALVAPAAAQAQAGGDTGVGGDVHSFMELSLTQPAQGFAAFARAKSYEMSIVARATATDAPSSLSIADGDVVSGSKAGHLTIGAKRLSAPLEAAVGKGAFMPLGSSVDPLLVRWSSITARATATVKLRQRVTAKRTGSYRKLVLVTLSSETP</sequence>
<accession>A0A9X3MUL8</accession>
<comment type="caution">
    <text evidence="2">The sequence shown here is derived from an EMBL/GenBank/DDBJ whole genome shotgun (WGS) entry which is preliminary data.</text>
</comment>
<dbReference type="RefSeq" id="WP_270042164.1">
    <property type="nucleotide sequence ID" value="NZ_JAPDOD010000021.1"/>
</dbReference>
<gene>
    <name evidence="2" type="ORF">OM076_21810</name>
</gene>
<evidence type="ECO:0000313" key="2">
    <source>
        <dbReference type="EMBL" id="MDA0162924.1"/>
    </source>
</evidence>
<organism evidence="2 3">
    <name type="scientific">Solirubrobacter ginsenosidimutans</name>
    <dbReference type="NCBI Taxonomy" id="490573"/>
    <lineage>
        <taxon>Bacteria</taxon>
        <taxon>Bacillati</taxon>
        <taxon>Actinomycetota</taxon>
        <taxon>Thermoleophilia</taxon>
        <taxon>Solirubrobacterales</taxon>
        <taxon>Solirubrobacteraceae</taxon>
        <taxon>Solirubrobacter</taxon>
    </lineage>
</organism>
<evidence type="ECO:0000313" key="3">
    <source>
        <dbReference type="Proteomes" id="UP001149140"/>
    </source>
</evidence>
<dbReference type="AlphaFoldDB" id="A0A9X3MUL8"/>
<dbReference type="Proteomes" id="UP001149140">
    <property type="component" value="Unassembled WGS sequence"/>
</dbReference>
<reference evidence="2" key="1">
    <citation type="submission" date="2022-10" db="EMBL/GenBank/DDBJ databases">
        <title>The WGS of Solirubrobacter ginsenosidimutans DSM 21036.</title>
        <authorList>
            <person name="Jiang Z."/>
        </authorList>
    </citation>
    <scope>NUCLEOTIDE SEQUENCE</scope>
    <source>
        <strain evidence="2">DSM 21036</strain>
    </source>
</reference>
<dbReference type="EMBL" id="JAPDOD010000021">
    <property type="protein sequence ID" value="MDA0162924.1"/>
    <property type="molecule type" value="Genomic_DNA"/>
</dbReference>
<evidence type="ECO:0000256" key="1">
    <source>
        <dbReference type="SAM" id="SignalP"/>
    </source>
</evidence>
<protein>
    <submittedName>
        <fullName evidence="2">Uncharacterized protein</fullName>
    </submittedName>
</protein>
<name>A0A9X3MUL8_9ACTN</name>